<name>A0A380PYC7_YERFR</name>
<dbReference type="EMBL" id="UHJA01000001">
    <property type="protein sequence ID" value="SUP78242.1"/>
    <property type="molecule type" value="Genomic_DNA"/>
</dbReference>
<proteinExistence type="predicted"/>
<dbReference type="OrthoDB" id="6477274at2"/>
<feature type="domain" description="DUF4942" evidence="1">
    <location>
        <begin position="83"/>
        <end position="271"/>
    </location>
</feature>
<sequence length="276" mass="31772">MQTEPEVLTDRTEVICSTSIERVVSGRNAALAQITALIHQLDEISALTNSIGGGTAKDWAMRQGHGYDSWLTDKVDTGIQAITRNIDRSVWRDLMLKSGMISLMDAQARDEWHKNLEEGDLPEISEENILATFEHLHYSKREVFERGVVNVFKGLSWDYKTNSPCSFGKKIILNNLVTHNRWGFSLNWGWRRDQLADLERMLFLLDGKPIPDNRGDVTTRLMEHIRDHPGRQLYEDGFFNIRYFQKGTAHLTFKRPELIEKMNDIIAKHYPGMLGK</sequence>
<dbReference type="RefSeq" id="WP_004707126.1">
    <property type="nucleotide sequence ID" value="NZ_CP023964.1"/>
</dbReference>
<dbReference type="Proteomes" id="UP000254835">
    <property type="component" value="Unassembled WGS sequence"/>
</dbReference>
<reference evidence="2 3" key="1">
    <citation type="submission" date="2018-06" db="EMBL/GenBank/DDBJ databases">
        <authorList>
            <consortium name="Pathogen Informatics"/>
            <person name="Doyle S."/>
        </authorList>
    </citation>
    <scope>NUCLEOTIDE SEQUENCE [LARGE SCALE GENOMIC DNA]</scope>
    <source>
        <strain evidence="2 3">NCTC11470</strain>
    </source>
</reference>
<accession>A0A380PYC7</accession>
<gene>
    <name evidence="2" type="ORF">NCTC11470_03356</name>
</gene>
<dbReference type="InterPro" id="IPR031339">
    <property type="entry name" value="DUF4942"/>
</dbReference>
<evidence type="ECO:0000259" key="1">
    <source>
        <dbReference type="Pfam" id="PF13708"/>
    </source>
</evidence>
<evidence type="ECO:0000313" key="3">
    <source>
        <dbReference type="Proteomes" id="UP000254835"/>
    </source>
</evidence>
<dbReference type="AlphaFoldDB" id="A0A380PYC7"/>
<evidence type="ECO:0000313" key="2">
    <source>
        <dbReference type="EMBL" id="SUP78242.1"/>
    </source>
</evidence>
<dbReference type="GeneID" id="57904622"/>
<protein>
    <submittedName>
        <fullName evidence="2">Z1226 protein</fullName>
    </submittedName>
</protein>
<dbReference type="Pfam" id="PF13708">
    <property type="entry name" value="DUF4942"/>
    <property type="match status" value="1"/>
</dbReference>
<organism evidence="2 3">
    <name type="scientific">Yersinia frederiksenii</name>
    <dbReference type="NCBI Taxonomy" id="29484"/>
    <lineage>
        <taxon>Bacteria</taxon>
        <taxon>Pseudomonadati</taxon>
        <taxon>Pseudomonadota</taxon>
        <taxon>Gammaproteobacteria</taxon>
        <taxon>Enterobacterales</taxon>
        <taxon>Yersiniaceae</taxon>
        <taxon>Yersinia</taxon>
    </lineage>
</organism>